<dbReference type="PROSITE" id="PS50110">
    <property type="entry name" value="RESPONSE_REGULATORY"/>
    <property type="match status" value="1"/>
</dbReference>
<evidence type="ECO:0000256" key="7">
    <source>
        <dbReference type="ARBA" id="ARBA00022679"/>
    </source>
</evidence>
<dbReference type="AlphaFoldDB" id="A0A934M5H4"/>
<dbReference type="PROSITE" id="PS50112">
    <property type="entry name" value="PAS"/>
    <property type="match status" value="4"/>
</dbReference>
<proteinExistence type="inferred from homology"/>
<dbReference type="PANTHER" id="PTHR43047:SF72">
    <property type="entry name" value="OSMOSENSING HISTIDINE PROTEIN KINASE SLN1"/>
    <property type="match status" value="1"/>
</dbReference>
<dbReference type="GO" id="GO:0005886">
    <property type="term" value="C:plasma membrane"/>
    <property type="evidence" value="ECO:0007669"/>
    <property type="project" value="TreeGrafter"/>
</dbReference>
<evidence type="ECO:0000256" key="13">
    <source>
        <dbReference type="ARBA" id="ARBA00023306"/>
    </source>
</evidence>
<dbReference type="CDD" id="cd17546">
    <property type="entry name" value="REC_hyHK_CKI1_RcsC-like"/>
    <property type="match status" value="1"/>
</dbReference>
<name>A0A934M5H4_9CLOT</name>
<dbReference type="PRINTS" id="PR00344">
    <property type="entry name" value="BCTRLSENSOR"/>
</dbReference>
<dbReference type="Pfam" id="PF00512">
    <property type="entry name" value="HisKA"/>
    <property type="match status" value="1"/>
</dbReference>
<dbReference type="SUPFAM" id="SSF55874">
    <property type="entry name" value="ATPase domain of HSP90 chaperone/DNA topoisomerase II/histidine kinase"/>
    <property type="match status" value="1"/>
</dbReference>
<evidence type="ECO:0000256" key="5">
    <source>
        <dbReference type="ARBA" id="ARBA00018672"/>
    </source>
</evidence>
<evidence type="ECO:0000256" key="11">
    <source>
        <dbReference type="ARBA" id="ARBA00023012"/>
    </source>
</evidence>
<keyword evidence="10" id="KW-0067">ATP-binding</keyword>
<keyword evidence="9" id="KW-0418">Kinase</keyword>
<dbReference type="SMART" id="SM00448">
    <property type="entry name" value="REC"/>
    <property type="match status" value="1"/>
</dbReference>
<dbReference type="InterPro" id="IPR004358">
    <property type="entry name" value="Sig_transdc_His_kin-like_C"/>
</dbReference>
<comment type="catalytic activity">
    <reaction evidence="1">
        <text>ATP + protein L-histidine = ADP + protein N-phospho-L-histidine.</text>
        <dbReference type="EC" id="2.7.13.3"/>
    </reaction>
</comment>
<protein>
    <recommendedName>
        <fullName evidence="15">Circadian input-output histidine kinase CikA</fullName>
        <ecNumber evidence="4">2.7.13.3</ecNumber>
    </recommendedName>
    <alternativeName>
        <fullName evidence="5">Stage 0 sporulation protein A homolog</fullName>
    </alternativeName>
</protein>
<dbReference type="InterPro" id="IPR013655">
    <property type="entry name" value="PAS_fold_3"/>
</dbReference>
<feature type="domain" description="PAS" evidence="19">
    <location>
        <begin position="36"/>
        <end position="85"/>
    </location>
</feature>
<evidence type="ECO:0000259" key="19">
    <source>
        <dbReference type="PROSITE" id="PS50112"/>
    </source>
</evidence>
<evidence type="ECO:0000313" key="22">
    <source>
        <dbReference type="Proteomes" id="UP000622687"/>
    </source>
</evidence>
<feature type="modified residue" description="4-aspartylphosphate" evidence="16">
    <location>
        <position position="859"/>
    </location>
</feature>
<dbReference type="FunFam" id="1.10.287.130:FF:000038">
    <property type="entry name" value="Sensory transduction histidine kinase"/>
    <property type="match status" value="1"/>
</dbReference>
<feature type="domain" description="PAC" evidence="20">
    <location>
        <begin position="214"/>
        <end position="266"/>
    </location>
</feature>
<dbReference type="Gene3D" id="3.30.450.20">
    <property type="entry name" value="PAS domain"/>
    <property type="match status" value="4"/>
</dbReference>
<evidence type="ECO:0000259" key="20">
    <source>
        <dbReference type="PROSITE" id="PS50113"/>
    </source>
</evidence>
<dbReference type="FunFam" id="3.30.565.10:FF:000010">
    <property type="entry name" value="Sensor histidine kinase RcsC"/>
    <property type="match status" value="1"/>
</dbReference>
<dbReference type="Gene3D" id="1.10.287.130">
    <property type="match status" value="1"/>
</dbReference>
<dbReference type="Proteomes" id="UP000622687">
    <property type="component" value="Unassembled WGS sequence"/>
</dbReference>
<dbReference type="InterPro" id="IPR036097">
    <property type="entry name" value="HisK_dim/P_sf"/>
</dbReference>
<dbReference type="PANTHER" id="PTHR43047">
    <property type="entry name" value="TWO-COMPONENT HISTIDINE PROTEIN KINASE"/>
    <property type="match status" value="1"/>
</dbReference>
<dbReference type="PROSITE" id="PS50113">
    <property type="entry name" value="PAC"/>
    <property type="match status" value="1"/>
</dbReference>
<organism evidence="21 22">
    <name type="scientific">Clostridium aciditolerans</name>
    <dbReference type="NCBI Taxonomy" id="339861"/>
    <lineage>
        <taxon>Bacteria</taxon>
        <taxon>Bacillati</taxon>
        <taxon>Bacillota</taxon>
        <taxon>Clostridia</taxon>
        <taxon>Eubacteriales</taxon>
        <taxon>Clostridiaceae</taxon>
        <taxon>Clostridium</taxon>
    </lineage>
</organism>
<dbReference type="Gene3D" id="3.40.50.2300">
    <property type="match status" value="1"/>
</dbReference>
<dbReference type="EC" id="2.7.13.3" evidence="4"/>
<dbReference type="InterPro" id="IPR005467">
    <property type="entry name" value="His_kinase_dom"/>
</dbReference>
<dbReference type="CDD" id="cd00082">
    <property type="entry name" value="HisKA"/>
    <property type="match status" value="1"/>
</dbReference>
<dbReference type="RefSeq" id="WP_211141452.1">
    <property type="nucleotide sequence ID" value="NZ_JAEEGB010000005.1"/>
</dbReference>
<evidence type="ECO:0000256" key="10">
    <source>
        <dbReference type="ARBA" id="ARBA00022840"/>
    </source>
</evidence>
<dbReference type="SUPFAM" id="SSF52172">
    <property type="entry name" value="CheY-like"/>
    <property type="match status" value="1"/>
</dbReference>
<dbReference type="NCBIfam" id="TIGR00229">
    <property type="entry name" value="sensory_box"/>
    <property type="match status" value="4"/>
</dbReference>
<evidence type="ECO:0000256" key="8">
    <source>
        <dbReference type="ARBA" id="ARBA00022741"/>
    </source>
</evidence>
<dbReference type="SMART" id="SM00091">
    <property type="entry name" value="PAS"/>
    <property type="match status" value="4"/>
</dbReference>
<keyword evidence="12" id="KW-0472">Membrane</keyword>
<dbReference type="Pfam" id="PF08447">
    <property type="entry name" value="PAS_3"/>
    <property type="match status" value="1"/>
</dbReference>
<comment type="similarity">
    <text evidence="3">In the N-terminal section; belongs to the phytochrome family.</text>
</comment>
<keyword evidence="6 16" id="KW-0597">Phosphoprotein</keyword>
<keyword evidence="11" id="KW-0902">Two-component regulatory system</keyword>
<dbReference type="Pfam" id="PF02518">
    <property type="entry name" value="HATPase_c"/>
    <property type="match status" value="1"/>
</dbReference>
<dbReference type="CDD" id="cd16922">
    <property type="entry name" value="HATPase_EvgS-ArcB-TorS-like"/>
    <property type="match status" value="1"/>
</dbReference>
<dbReference type="SMART" id="SM00387">
    <property type="entry name" value="HATPase_c"/>
    <property type="match status" value="1"/>
</dbReference>
<keyword evidence="22" id="KW-1185">Reference proteome</keyword>
<evidence type="ECO:0000256" key="6">
    <source>
        <dbReference type="ARBA" id="ARBA00022553"/>
    </source>
</evidence>
<dbReference type="SMART" id="SM00388">
    <property type="entry name" value="HisKA"/>
    <property type="match status" value="1"/>
</dbReference>
<sequence>MKKSDIFNEQGKRKCECTFSKIFRLNPNLTAISAYEDGRILECNEAFLDSFGYKKVDIIGKTALELGIWINKEDRLRYIDALRESGSIKDLELNIRVKSGEIRNYSVVSHIIEADGMKCILDFFKDITEKNAAEKELLKSEREFRGIFEQAAVGICYLSLEGRFIKTNNKFCQIVGYTKEELIDMNFKQITHPEDLEKDLKLYYKTLNNELKTYAVEKRYIRKDSSIVWTSLTVSLSLDENLKPQYRIAAVIDITEKKLQDEAIKKMNEELEKRVEERTKALQYALDKLQKRDRQRKIAEDHLREAYIFNRKVIECSPIGIMTYNSEGQCVSVNDEVVRISGGTREELLKQNFKYNETWKEYNLYDAAMKALSTGKEERVTVNMVTTFGNKVWLECKFVQFSMKEEPHLLFLSNDISNQKIMENEIALFFDTALDMLCIYDFDGYFRRISPTWSKTLGWSEEELYSKPFIEFVNEEDRTKTIDVLKSLSAGGQVVRFENRYLCKDGTYRWLAWNSYGYLERKIIIATARDITESKHTEEILRNAKEMAEKADKAKSEFLANMSHEIRTPLNAIIGFSEILYSEENNEKHKNYLESINIAGNSLLNIINDILDLSKIEAGMMKLQVIPINPRRMLEEIERIFRMKISQKGLQFCIEVDSEIPDTLLLDEARIRQVLLNLVGNAVKFTDKGYIRLSLKKHFSSPVYQDKINLAISVEDTGIGIQESDLESIFESFKQQHGQNNRKYGGTGLGLSISKRLAEMMNGRLTVESVVGKGSVFTLIIQDVNVSNLKPVSENNNESQITKILFENKKVLIADDVDSNRILLKEILEKVGLQVVMAQNGFEALDILSKEKPDLIIMDIMMPEMDGIEATKKIKSSKDTSSIPIIALTATLKFEDDRSIDSVQFDGAIYKPVTISRLLEEIKKFIPSIKEKSTENRELVIKNESTLSPLLAKQLMDSIYPYVSKLKIAVKGTVAEELAELLITLGEKHNIKYLYEKGVELKKAVGYFDIIKINECVVHLGYWLNKLIHAGGDM</sequence>
<evidence type="ECO:0000259" key="18">
    <source>
        <dbReference type="PROSITE" id="PS50110"/>
    </source>
</evidence>
<feature type="domain" description="Response regulatory" evidence="18">
    <location>
        <begin position="810"/>
        <end position="926"/>
    </location>
</feature>
<dbReference type="InterPro" id="IPR000014">
    <property type="entry name" value="PAS"/>
</dbReference>
<keyword evidence="8" id="KW-0547">Nucleotide-binding</keyword>
<dbReference type="GO" id="GO:0009927">
    <property type="term" value="F:histidine phosphotransfer kinase activity"/>
    <property type="evidence" value="ECO:0007669"/>
    <property type="project" value="TreeGrafter"/>
</dbReference>
<dbReference type="InterPro" id="IPR001789">
    <property type="entry name" value="Sig_transdc_resp-reg_receiver"/>
</dbReference>
<comment type="subcellular location">
    <subcellularLocation>
        <location evidence="2">Membrane</location>
    </subcellularLocation>
</comment>
<dbReference type="PROSITE" id="PS50109">
    <property type="entry name" value="HIS_KIN"/>
    <property type="match status" value="1"/>
</dbReference>
<dbReference type="SMART" id="SM00086">
    <property type="entry name" value="PAC"/>
    <property type="match status" value="3"/>
</dbReference>
<evidence type="ECO:0000256" key="2">
    <source>
        <dbReference type="ARBA" id="ARBA00004370"/>
    </source>
</evidence>
<evidence type="ECO:0000256" key="4">
    <source>
        <dbReference type="ARBA" id="ARBA00012438"/>
    </source>
</evidence>
<gene>
    <name evidence="21" type="ORF">I6U51_04795</name>
</gene>
<dbReference type="EMBL" id="JAEEGB010000005">
    <property type="protein sequence ID" value="MBI6872026.1"/>
    <property type="molecule type" value="Genomic_DNA"/>
</dbReference>
<evidence type="ECO:0000256" key="12">
    <source>
        <dbReference type="ARBA" id="ARBA00023136"/>
    </source>
</evidence>
<evidence type="ECO:0000313" key="21">
    <source>
        <dbReference type="EMBL" id="MBI6872026.1"/>
    </source>
</evidence>
<evidence type="ECO:0000256" key="14">
    <source>
        <dbReference type="ARBA" id="ARBA00024867"/>
    </source>
</evidence>
<dbReference type="InterPro" id="IPR003594">
    <property type="entry name" value="HATPase_dom"/>
</dbReference>
<feature type="domain" description="Histidine kinase" evidence="17">
    <location>
        <begin position="561"/>
        <end position="785"/>
    </location>
</feature>
<dbReference type="Pfam" id="PF13426">
    <property type="entry name" value="PAS_9"/>
    <property type="match status" value="3"/>
</dbReference>
<dbReference type="InterPro" id="IPR035965">
    <property type="entry name" value="PAS-like_dom_sf"/>
</dbReference>
<keyword evidence="13" id="KW-0131">Cell cycle</keyword>
<evidence type="ECO:0000259" key="17">
    <source>
        <dbReference type="PROSITE" id="PS50109"/>
    </source>
</evidence>
<keyword evidence="7" id="KW-0808">Transferase</keyword>
<feature type="domain" description="PAS" evidence="19">
    <location>
        <begin position="311"/>
        <end position="352"/>
    </location>
</feature>
<reference evidence="21" key="1">
    <citation type="submission" date="2020-12" db="EMBL/GenBank/DDBJ databases">
        <title>Clostridium thailandense sp. nov., a novel acetogenic bacterium isolated from peat land soil in Thailand.</title>
        <authorList>
            <person name="Chaikitkaew S."/>
            <person name="Birkeland N.K."/>
        </authorList>
    </citation>
    <scope>NUCLEOTIDE SEQUENCE</scope>
    <source>
        <strain evidence="21">DSM 17425</strain>
    </source>
</reference>
<evidence type="ECO:0000256" key="3">
    <source>
        <dbReference type="ARBA" id="ARBA00006402"/>
    </source>
</evidence>
<dbReference type="GO" id="GO:0000155">
    <property type="term" value="F:phosphorelay sensor kinase activity"/>
    <property type="evidence" value="ECO:0007669"/>
    <property type="project" value="InterPro"/>
</dbReference>
<dbReference type="InterPro" id="IPR003661">
    <property type="entry name" value="HisK_dim/P_dom"/>
</dbReference>
<dbReference type="Gene3D" id="3.30.565.10">
    <property type="entry name" value="Histidine kinase-like ATPase, C-terminal domain"/>
    <property type="match status" value="1"/>
</dbReference>
<dbReference type="CDD" id="cd00130">
    <property type="entry name" value="PAS"/>
    <property type="match status" value="3"/>
</dbReference>
<dbReference type="InterPro" id="IPR000700">
    <property type="entry name" value="PAS-assoc_C"/>
</dbReference>
<comment type="caution">
    <text evidence="21">The sequence shown here is derived from an EMBL/GenBank/DDBJ whole genome shotgun (WGS) entry which is preliminary data.</text>
</comment>
<evidence type="ECO:0000256" key="15">
    <source>
        <dbReference type="ARBA" id="ARBA00074306"/>
    </source>
</evidence>
<evidence type="ECO:0000256" key="16">
    <source>
        <dbReference type="PROSITE-ProRule" id="PRU00169"/>
    </source>
</evidence>
<dbReference type="SUPFAM" id="SSF47384">
    <property type="entry name" value="Homodimeric domain of signal transducing histidine kinase"/>
    <property type="match status" value="1"/>
</dbReference>
<accession>A0A934M5H4</accession>
<dbReference type="GO" id="GO:0005524">
    <property type="term" value="F:ATP binding"/>
    <property type="evidence" value="ECO:0007669"/>
    <property type="project" value="UniProtKB-KW"/>
</dbReference>
<comment type="function">
    <text evidence="14">May play the central regulatory role in sporulation. It may be an element of the effector pathway responsible for the activation of sporulation genes in response to nutritional stress. Spo0A may act in concert with spo0H (a sigma factor) to control the expression of some genes that are critical to the sporulation process.</text>
</comment>
<dbReference type="Pfam" id="PF00072">
    <property type="entry name" value="Response_reg"/>
    <property type="match status" value="1"/>
</dbReference>
<evidence type="ECO:0000256" key="9">
    <source>
        <dbReference type="ARBA" id="ARBA00022777"/>
    </source>
</evidence>
<feature type="domain" description="PAS" evidence="19">
    <location>
        <begin position="422"/>
        <end position="492"/>
    </location>
</feature>
<dbReference type="InterPro" id="IPR011006">
    <property type="entry name" value="CheY-like_superfamily"/>
</dbReference>
<dbReference type="InterPro" id="IPR001610">
    <property type="entry name" value="PAC"/>
</dbReference>
<dbReference type="SUPFAM" id="SSF55785">
    <property type="entry name" value="PYP-like sensor domain (PAS domain)"/>
    <property type="match status" value="4"/>
</dbReference>
<feature type="domain" description="PAS" evidence="19">
    <location>
        <begin position="140"/>
        <end position="210"/>
    </location>
</feature>
<evidence type="ECO:0000256" key="1">
    <source>
        <dbReference type="ARBA" id="ARBA00000085"/>
    </source>
</evidence>
<dbReference type="InterPro" id="IPR036890">
    <property type="entry name" value="HATPase_C_sf"/>
</dbReference>